<dbReference type="AlphaFoldDB" id="A0A3M7SN48"/>
<dbReference type="CDD" id="cd09232">
    <property type="entry name" value="Snurportin-1_C"/>
    <property type="match status" value="1"/>
</dbReference>
<evidence type="ECO:0000256" key="9">
    <source>
        <dbReference type="ARBA" id="ARBA00023242"/>
    </source>
</evidence>
<comment type="function">
    <text evidence="1">Functions as an U snRNP-specific nuclear import adapter. Involved in the trimethylguanosine (m3G)-cap-dependent nuclear import of U snRNPs. Binds specifically to the terminal m3G-cap U snRNAs.</text>
</comment>
<evidence type="ECO:0000313" key="13">
    <source>
        <dbReference type="EMBL" id="RNA37132.1"/>
    </source>
</evidence>
<dbReference type="PANTHER" id="PTHR13403">
    <property type="entry name" value="SNURPORTIN1 RNUT1 PROTEIN RNA, U TRANSPORTER 1"/>
    <property type="match status" value="1"/>
</dbReference>
<dbReference type="Pfam" id="PF11538">
    <property type="entry name" value="Snurportin1"/>
    <property type="match status" value="1"/>
</dbReference>
<evidence type="ECO:0000256" key="3">
    <source>
        <dbReference type="ARBA" id="ARBA00004496"/>
    </source>
</evidence>
<dbReference type="InterPro" id="IPR024721">
    <property type="entry name" value="Snurportin-1_N"/>
</dbReference>
<dbReference type="GO" id="GO:0061015">
    <property type="term" value="P:snRNA import into nucleus"/>
    <property type="evidence" value="ECO:0007669"/>
    <property type="project" value="InterPro"/>
</dbReference>
<dbReference type="GO" id="GO:0003723">
    <property type="term" value="F:RNA binding"/>
    <property type="evidence" value="ECO:0007669"/>
    <property type="project" value="UniProtKB-KW"/>
</dbReference>
<evidence type="ECO:0000256" key="6">
    <source>
        <dbReference type="ARBA" id="ARBA00022448"/>
    </source>
</evidence>
<keyword evidence="7" id="KW-0963">Cytoplasm</keyword>
<feature type="compositionally biased region" description="Low complexity" evidence="10">
    <location>
        <begin position="74"/>
        <end position="84"/>
    </location>
</feature>
<dbReference type="Gene3D" id="3.30.470.30">
    <property type="entry name" value="DNA ligase/mRNA capping enzyme"/>
    <property type="match status" value="1"/>
</dbReference>
<accession>A0A3M7SN48</accession>
<evidence type="ECO:0000256" key="10">
    <source>
        <dbReference type="SAM" id="MobiDB-lite"/>
    </source>
</evidence>
<evidence type="ECO:0000313" key="14">
    <source>
        <dbReference type="Proteomes" id="UP000276133"/>
    </source>
</evidence>
<dbReference type="STRING" id="10195.A0A3M7SN48"/>
<keyword evidence="9" id="KW-0539">Nucleus</keyword>
<evidence type="ECO:0000256" key="8">
    <source>
        <dbReference type="ARBA" id="ARBA00022884"/>
    </source>
</evidence>
<evidence type="ECO:0000259" key="12">
    <source>
        <dbReference type="Pfam" id="PF21974"/>
    </source>
</evidence>
<dbReference type="EMBL" id="REGN01001089">
    <property type="protein sequence ID" value="RNA37132.1"/>
    <property type="molecule type" value="Genomic_DNA"/>
</dbReference>
<dbReference type="SUPFAM" id="SSF56091">
    <property type="entry name" value="DNA ligase/mRNA capping enzyme, catalytic domain"/>
    <property type="match status" value="1"/>
</dbReference>
<dbReference type="InterPro" id="IPR017336">
    <property type="entry name" value="Snurportin-1"/>
</dbReference>
<dbReference type="InterPro" id="IPR047857">
    <property type="entry name" value="Snurportin1_C"/>
</dbReference>
<feature type="compositionally biased region" description="Basic and acidic residues" evidence="10">
    <location>
        <begin position="53"/>
        <end position="64"/>
    </location>
</feature>
<keyword evidence="14" id="KW-1185">Reference proteome</keyword>
<organism evidence="13 14">
    <name type="scientific">Brachionus plicatilis</name>
    <name type="common">Marine rotifer</name>
    <name type="synonym">Brachionus muelleri</name>
    <dbReference type="NCBI Taxonomy" id="10195"/>
    <lineage>
        <taxon>Eukaryota</taxon>
        <taxon>Metazoa</taxon>
        <taxon>Spiralia</taxon>
        <taxon>Gnathifera</taxon>
        <taxon>Rotifera</taxon>
        <taxon>Eurotatoria</taxon>
        <taxon>Monogononta</taxon>
        <taxon>Pseudotrocha</taxon>
        <taxon>Ploima</taxon>
        <taxon>Brachionidae</taxon>
        <taxon>Brachionus</taxon>
    </lineage>
</organism>
<reference evidence="13 14" key="1">
    <citation type="journal article" date="2018" name="Sci. Rep.">
        <title>Genomic signatures of local adaptation to the degree of environmental predictability in rotifers.</title>
        <authorList>
            <person name="Franch-Gras L."/>
            <person name="Hahn C."/>
            <person name="Garcia-Roger E.M."/>
            <person name="Carmona M.J."/>
            <person name="Serra M."/>
            <person name="Gomez A."/>
        </authorList>
    </citation>
    <scope>NUCLEOTIDE SEQUENCE [LARGE SCALE GENOMIC DNA]</scope>
    <source>
        <strain evidence="13">HYR1</strain>
    </source>
</reference>
<dbReference type="PANTHER" id="PTHR13403:SF6">
    <property type="entry name" value="SNURPORTIN-1"/>
    <property type="match status" value="1"/>
</dbReference>
<dbReference type="GO" id="GO:0005634">
    <property type="term" value="C:nucleus"/>
    <property type="evidence" value="ECO:0007669"/>
    <property type="project" value="UniProtKB-SubCell"/>
</dbReference>
<protein>
    <recommendedName>
        <fullName evidence="5">Snurportin-1</fullName>
    </recommendedName>
</protein>
<gene>
    <name evidence="13" type="ORF">BpHYR1_048804</name>
</gene>
<evidence type="ECO:0000256" key="4">
    <source>
        <dbReference type="ARBA" id="ARBA00007540"/>
    </source>
</evidence>
<evidence type="ECO:0000256" key="1">
    <source>
        <dbReference type="ARBA" id="ARBA00003975"/>
    </source>
</evidence>
<proteinExistence type="inferred from homology"/>
<feature type="region of interest" description="Disordered" evidence="10">
    <location>
        <begin position="53"/>
        <end position="84"/>
    </location>
</feature>
<evidence type="ECO:0000256" key="7">
    <source>
        <dbReference type="ARBA" id="ARBA00022490"/>
    </source>
</evidence>
<dbReference type="Proteomes" id="UP000276133">
    <property type="component" value="Unassembled WGS sequence"/>
</dbReference>
<evidence type="ECO:0000256" key="5">
    <source>
        <dbReference type="ARBA" id="ARBA00016034"/>
    </source>
</evidence>
<comment type="caution">
    <text evidence="13">The sequence shown here is derived from an EMBL/GenBank/DDBJ whole genome shotgun (WGS) entry which is preliminary data.</text>
</comment>
<feature type="domain" description="Snurportin-1 m3G cap-binding" evidence="12">
    <location>
        <begin position="91"/>
        <end position="194"/>
    </location>
</feature>
<evidence type="ECO:0000256" key="2">
    <source>
        <dbReference type="ARBA" id="ARBA00004123"/>
    </source>
</evidence>
<comment type="similarity">
    <text evidence="4">Belongs to the snurportin family.</text>
</comment>
<name>A0A3M7SN48_BRAPC</name>
<comment type="subcellular location">
    <subcellularLocation>
        <location evidence="3">Cytoplasm</location>
    </subcellularLocation>
    <subcellularLocation>
        <location evidence="2">Nucleus</location>
    </subcellularLocation>
</comment>
<sequence>MDDLTSSVNSILVSEDDNSLSTQSHPRLDIYKKKSSFISNQAERRRAQLLEQKKKRESKVESLRFRPSTPSVQKKTTPTKKSNTNSLYSNQLMFSEWLIEVPNDLDQNWIMAVCPVGKRCLVVASEGITSVYNKVGKLITKHSSRLPGGYKESKTDYTILDCVYNDPLRTYYILDCLCWKSHPIIDSEESHSVYYNI</sequence>
<evidence type="ECO:0000259" key="11">
    <source>
        <dbReference type="Pfam" id="PF11538"/>
    </source>
</evidence>
<dbReference type="GO" id="GO:0005737">
    <property type="term" value="C:cytoplasm"/>
    <property type="evidence" value="ECO:0007669"/>
    <property type="project" value="UniProtKB-SubCell"/>
</dbReference>
<dbReference type="OrthoDB" id="10003593at2759"/>
<feature type="domain" description="Snurportin-1 N-terminal" evidence="11">
    <location>
        <begin position="25"/>
        <end position="64"/>
    </location>
</feature>
<dbReference type="Pfam" id="PF21974">
    <property type="entry name" value="SPN1_m3Gcap_bd"/>
    <property type="match status" value="1"/>
</dbReference>
<keyword evidence="6" id="KW-0813">Transport</keyword>
<keyword evidence="8" id="KW-0694">RNA-binding</keyword>